<organism evidence="2 3">
    <name type="scientific">Platysternon megacephalum</name>
    <name type="common">big-headed turtle</name>
    <dbReference type="NCBI Taxonomy" id="55544"/>
    <lineage>
        <taxon>Eukaryota</taxon>
        <taxon>Metazoa</taxon>
        <taxon>Chordata</taxon>
        <taxon>Craniata</taxon>
        <taxon>Vertebrata</taxon>
        <taxon>Euteleostomi</taxon>
        <taxon>Archelosauria</taxon>
        <taxon>Testudinata</taxon>
        <taxon>Testudines</taxon>
        <taxon>Cryptodira</taxon>
        <taxon>Durocryptodira</taxon>
        <taxon>Testudinoidea</taxon>
        <taxon>Platysternidae</taxon>
        <taxon>Platysternon</taxon>
    </lineage>
</organism>
<evidence type="ECO:0000256" key="1">
    <source>
        <dbReference type="SAM" id="MobiDB-lite"/>
    </source>
</evidence>
<protein>
    <submittedName>
        <fullName evidence="2">Cytochrome b5</fullName>
    </submittedName>
</protein>
<evidence type="ECO:0000313" key="3">
    <source>
        <dbReference type="Proteomes" id="UP000297703"/>
    </source>
</evidence>
<name>A0A4D9EQQ0_9SAUR</name>
<dbReference type="EMBL" id="QXTE01000052">
    <property type="protein sequence ID" value="TFK09482.1"/>
    <property type="molecule type" value="Genomic_DNA"/>
</dbReference>
<gene>
    <name evidence="2" type="ORF">DR999_PMT07502</name>
</gene>
<accession>A0A4D9EQQ0</accession>
<dbReference type="Proteomes" id="UP000297703">
    <property type="component" value="Unassembled WGS sequence"/>
</dbReference>
<reference evidence="2 3" key="1">
    <citation type="submission" date="2019-04" db="EMBL/GenBank/DDBJ databases">
        <title>Draft genome of the big-headed turtle Platysternon megacephalum.</title>
        <authorList>
            <person name="Gong S."/>
        </authorList>
    </citation>
    <scope>NUCLEOTIDE SEQUENCE [LARGE SCALE GENOMIC DNA]</scope>
    <source>
        <strain evidence="2">DO16091913</strain>
        <tissue evidence="2">Muscle</tissue>
    </source>
</reference>
<feature type="region of interest" description="Disordered" evidence="1">
    <location>
        <begin position="1"/>
        <end position="24"/>
    </location>
</feature>
<keyword evidence="3" id="KW-1185">Reference proteome</keyword>
<feature type="compositionally biased region" description="Polar residues" evidence="1">
    <location>
        <begin position="13"/>
        <end position="24"/>
    </location>
</feature>
<sequence>MHDPWLTDRPQTRRNIQVSGGKATSQDWSNQEIIVIHQLWQHQPDEIGQGVNQVEVKDLLIHNHTHPHCLEKDKGPQDVLPEREGQAMERRLQNEKMLIWKKRKKEIEQTDVQVQKHHVEQMMLHTSWEQKSCMKGHFVTECMTGL</sequence>
<reference evidence="2 3" key="2">
    <citation type="submission" date="2019-04" db="EMBL/GenBank/DDBJ databases">
        <title>The genome sequence of big-headed turtle.</title>
        <authorList>
            <person name="Gong S."/>
        </authorList>
    </citation>
    <scope>NUCLEOTIDE SEQUENCE [LARGE SCALE GENOMIC DNA]</scope>
    <source>
        <strain evidence="2">DO16091913</strain>
        <tissue evidence="2">Muscle</tissue>
    </source>
</reference>
<proteinExistence type="predicted"/>
<comment type="caution">
    <text evidence="2">The sequence shown here is derived from an EMBL/GenBank/DDBJ whole genome shotgun (WGS) entry which is preliminary data.</text>
</comment>
<evidence type="ECO:0000313" key="2">
    <source>
        <dbReference type="EMBL" id="TFK09482.1"/>
    </source>
</evidence>
<dbReference type="AlphaFoldDB" id="A0A4D9EQQ0"/>